<dbReference type="EMBL" id="HACA01032817">
    <property type="protein sequence ID" value="CDW50178.1"/>
    <property type="molecule type" value="Transcribed_RNA"/>
</dbReference>
<evidence type="ECO:0000256" key="1">
    <source>
        <dbReference type="SAM" id="SignalP"/>
    </source>
</evidence>
<name>A0A0K2VI80_LEPSM</name>
<evidence type="ECO:0000313" key="2">
    <source>
        <dbReference type="EMBL" id="CDW50178.1"/>
    </source>
</evidence>
<feature type="signal peptide" evidence="1">
    <location>
        <begin position="1"/>
        <end position="19"/>
    </location>
</feature>
<feature type="chain" id="PRO_5005489456" evidence="1">
    <location>
        <begin position="20"/>
        <end position="70"/>
    </location>
</feature>
<sequence length="70" mass="7841">ESLSWSMVVLMWFLSLLRQENDRSTSQLLMGIETRITITLYSSGIRRNTPDLINSAAICDETMSSVSISA</sequence>
<dbReference type="AlphaFoldDB" id="A0A0K2VI80"/>
<organism evidence="2">
    <name type="scientific">Lepeophtheirus salmonis</name>
    <name type="common">Salmon louse</name>
    <name type="synonym">Caligus salmonis</name>
    <dbReference type="NCBI Taxonomy" id="72036"/>
    <lineage>
        <taxon>Eukaryota</taxon>
        <taxon>Metazoa</taxon>
        <taxon>Ecdysozoa</taxon>
        <taxon>Arthropoda</taxon>
        <taxon>Crustacea</taxon>
        <taxon>Multicrustacea</taxon>
        <taxon>Hexanauplia</taxon>
        <taxon>Copepoda</taxon>
        <taxon>Siphonostomatoida</taxon>
        <taxon>Caligidae</taxon>
        <taxon>Lepeophtheirus</taxon>
    </lineage>
</organism>
<proteinExistence type="predicted"/>
<keyword evidence="1" id="KW-0732">Signal</keyword>
<accession>A0A0K2VI80</accession>
<reference evidence="2" key="1">
    <citation type="submission" date="2014-05" db="EMBL/GenBank/DDBJ databases">
        <authorList>
            <person name="Chronopoulou M."/>
        </authorList>
    </citation>
    <scope>NUCLEOTIDE SEQUENCE</scope>
    <source>
        <tissue evidence="2">Whole organism</tissue>
    </source>
</reference>
<protein>
    <submittedName>
        <fullName evidence="2">Uncharacterized protein</fullName>
    </submittedName>
</protein>
<feature type="non-terminal residue" evidence="2">
    <location>
        <position position="1"/>
    </location>
</feature>